<dbReference type="Proteomes" id="UP000092462">
    <property type="component" value="Unassembled WGS sequence"/>
</dbReference>
<name>A0A1B0DM48_PHLPP</name>
<dbReference type="VEuPathDB" id="VectorBase:PPAI009438"/>
<feature type="domain" description="ATPase AAA-type core" evidence="2">
    <location>
        <begin position="2"/>
        <end position="72"/>
    </location>
</feature>
<dbReference type="EMBL" id="AJVK01074054">
    <property type="status" value="NOT_ANNOTATED_CDS"/>
    <property type="molecule type" value="Genomic_DNA"/>
</dbReference>
<evidence type="ECO:0000256" key="1">
    <source>
        <dbReference type="RuleBase" id="RU003651"/>
    </source>
</evidence>
<dbReference type="GO" id="GO:0005829">
    <property type="term" value="C:cytosol"/>
    <property type="evidence" value="ECO:0007669"/>
    <property type="project" value="TreeGrafter"/>
</dbReference>
<dbReference type="PROSITE" id="PS00674">
    <property type="entry name" value="AAA"/>
    <property type="match status" value="1"/>
</dbReference>
<dbReference type="InterPro" id="IPR027417">
    <property type="entry name" value="P-loop_NTPase"/>
</dbReference>
<organism evidence="4 5">
    <name type="scientific">Phlebotomus papatasi</name>
    <name type="common">Sandfly</name>
    <dbReference type="NCBI Taxonomy" id="29031"/>
    <lineage>
        <taxon>Eukaryota</taxon>
        <taxon>Metazoa</taxon>
        <taxon>Ecdysozoa</taxon>
        <taxon>Arthropoda</taxon>
        <taxon>Hexapoda</taxon>
        <taxon>Insecta</taxon>
        <taxon>Pterygota</taxon>
        <taxon>Neoptera</taxon>
        <taxon>Endopterygota</taxon>
        <taxon>Diptera</taxon>
        <taxon>Nematocera</taxon>
        <taxon>Psychodoidea</taxon>
        <taxon>Psychodidae</taxon>
        <taxon>Phlebotomus</taxon>
        <taxon>Phlebotomus</taxon>
    </lineage>
</organism>
<evidence type="ECO:0000259" key="3">
    <source>
        <dbReference type="Pfam" id="PF17862"/>
    </source>
</evidence>
<dbReference type="GO" id="GO:0016887">
    <property type="term" value="F:ATP hydrolysis activity"/>
    <property type="evidence" value="ECO:0007669"/>
    <property type="project" value="InterPro"/>
</dbReference>
<keyword evidence="5" id="KW-1185">Reference proteome</keyword>
<proteinExistence type="inferred from homology"/>
<dbReference type="InterPro" id="IPR041569">
    <property type="entry name" value="AAA_lid_3"/>
</dbReference>
<dbReference type="GO" id="GO:0030970">
    <property type="term" value="P:retrograde protein transport, ER to cytosol"/>
    <property type="evidence" value="ECO:0007669"/>
    <property type="project" value="TreeGrafter"/>
</dbReference>
<dbReference type="AlphaFoldDB" id="A0A1B0DM48"/>
<dbReference type="Gene3D" id="3.40.50.300">
    <property type="entry name" value="P-loop containing nucleotide triphosphate hydrolases"/>
    <property type="match status" value="1"/>
</dbReference>
<keyword evidence="1" id="KW-0067">ATP-binding</keyword>
<evidence type="ECO:0000313" key="5">
    <source>
        <dbReference type="Proteomes" id="UP000092462"/>
    </source>
</evidence>
<keyword evidence="1" id="KW-0547">Nucleotide-binding</keyword>
<dbReference type="GO" id="GO:0031593">
    <property type="term" value="F:polyubiquitin modification-dependent protein binding"/>
    <property type="evidence" value="ECO:0007669"/>
    <property type="project" value="TreeGrafter"/>
</dbReference>
<sequence>MDALVGCRQRGSSSDVQSRILAVLLTALDGISRQIDGAPEGNVLVVAATNRPDVIDEALMRPGRFDKLIHVPPPLNRKDRLEILQKLTEKMPLKEVNLEVLAESTGNFSGADLKSLCREAALQRLTVDISAEFLTQEDFLKALDEMRPSLTDAQIAWYRDFEGKTQING</sequence>
<reference evidence="4" key="1">
    <citation type="submission" date="2022-08" db="UniProtKB">
        <authorList>
            <consortium name="EnsemblMetazoa"/>
        </authorList>
    </citation>
    <scope>IDENTIFICATION</scope>
    <source>
        <strain evidence="4">Israel</strain>
    </source>
</reference>
<dbReference type="InterPro" id="IPR003960">
    <property type="entry name" value="ATPase_AAA_CS"/>
</dbReference>
<dbReference type="Pfam" id="PF00004">
    <property type="entry name" value="AAA"/>
    <property type="match status" value="1"/>
</dbReference>
<dbReference type="GO" id="GO:0005524">
    <property type="term" value="F:ATP binding"/>
    <property type="evidence" value="ECO:0007669"/>
    <property type="project" value="UniProtKB-KW"/>
</dbReference>
<evidence type="ECO:0008006" key="6">
    <source>
        <dbReference type="Google" id="ProtNLM"/>
    </source>
</evidence>
<dbReference type="GO" id="GO:0034098">
    <property type="term" value="C:VCP-NPL4-UFD1 AAA ATPase complex"/>
    <property type="evidence" value="ECO:0007669"/>
    <property type="project" value="TreeGrafter"/>
</dbReference>
<evidence type="ECO:0000313" key="4">
    <source>
        <dbReference type="EnsemblMetazoa" id="PPAI009438-PA"/>
    </source>
</evidence>
<comment type="similarity">
    <text evidence="1">Belongs to the AAA ATPase family.</text>
</comment>
<dbReference type="InterPro" id="IPR050168">
    <property type="entry name" value="AAA_ATPase_domain"/>
</dbReference>
<dbReference type="SUPFAM" id="SSF52540">
    <property type="entry name" value="P-loop containing nucleoside triphosphate hydrolases"/>
    <property type="match status" value="1"/>
</dbReference>
<evidence type="ECO:0000259" key="2">
    <source>
        <dbReference type="Pfam" id="PF00004"/>
    </source>
</evidence>
<dbReference type="PANTHER" id="PTHR23077">
    <property type="entry name" value="AAA-FAMILY ATPASE"/>
    <property type="match status" value="1"/>
</dbReference>
<dbReference type="VEuPathDB" id="VectorBase:PPAPM1_004632"/>
<dbReference type="GO" id="GO:0051228">
    <property type="term" value="P:mitotic spindle disassembly"/>
    <property type="evidence" value="ECO:0007669"/>
    <property type="project" value="TreeGrafter"/>
</dbReference>
<dbReference type="GO" id="GO:0005634">
    <property type="term" value="C:nucleus"/>
    <property type="evidence" value="ECO:0007669"/>
    <property type="project" value="TreeGrafter"/>
</dbReference>
<dbReference type="EnsemblMetazoa" id="PPAI009438-RA">
    <property type="protein sequence ID" value="PPAI009438-PA"/>
    <property type="gene ID" value="PPAI009438"/>
</dbReference>
<dbReference type="GO" id="GO:0097352">
    <property type="term" value="P:autophagosome maturation"/>
    <property type="evidence" value="ECO:0007669"/>
    <property type="project" value="TreeGrafter"/>
</dbReference>
<dbReference type="Pfam" id="PF17862">
    <property type="entry name" value="AAA_lid_3"/>
    <property type="match status" value="1"/>
</dbReference>
<accession>A0A1B0DM48</accession>
<protein>
    <recommendedName>
        <fullName evidence="6">AAA ATPase AAA+ lid domain-containing protein</fullName>
    </recommendedName>
</protein>
<feature type="domain" description="AAA ATPase AAA+ lid" evidence="3">
    <location>
        <begin position="96"/>
        <end position="140"/>
    </location>
</feature>
<dbReference type="InterPro" id="IPR003959">
    <property type="entry name" value="ATPase_AAA_core"/>
</dbReference>
<dbReference type="PANTHER" id="PTHR23077:SF194">
    <property type="entry name" value="ATPASE FAMILY GENE 2 PROTEIN HOMOLOG B"/>
    <property type="match status" value="1"/>
</dbReference>
<dbReference type="Gene3D" id="1.10.8.60">
    <property type="match status" value="1"/>
</dbReference>